<name>A0ABS1DNU0_RUBGE</name>
<comment type="caution">
    <text evidence="3">The sequence shown here is derived from an EMBL/GenBank/DDBJ whole genome shotgun (WGS) entry which is preliminary data.</text>
</comment>
<evidence type="ECO:0000259" key="2">
    <source>
        <dbReference type="Pfam" id="PF14452"/>
    </source>
</evidence>
<accession>A0ABS1DNU0</accession>
<sequence>MQEDNVQSGSGKGDAPGESAKPRSFKIQIDKKPYEVHMATPTGLELLTLAGKTPPEQFALYLRNKGNQPQRIGLGDKVDLSEPGVERFVTLPLDQTEG</sequence>
<dbReference type="EMBL" id="NRRU01000005">
    <property type="protein sequence ID" value="MBK1711672.1"/>
    <property type="molecule type" value="Genomic_DNA"/>
</dbReference>
<dbReference type="Proteomes" id="UP001041814">
    <property type="component" value="Unassembled WGS sequence"/>
</dbReference>
<proteinExistence type="predicted"/>
<evidence type="ECO:0000313" key="4">
    <source>
        <dbReference type="Proteomes" id="UP001041814"/>
    </source>
</evidence>
<protein>
    <recommendedName>
        <fullName evidence="2">Multi-ubiquitin domain-containing protein</fullName>
    </recommendedName>
</protein>
<reference evidence="3" key="1">
    <citation type="submission" date="2017-08" db="EMBL/GenBank/DDBJ databases">
        <authorList>
            <person name="Imhoff J.F."/>
            <person name="Rahn T."/>
            <person name="Kuenzel S."/>
            <person name="Neulinger S.C."/>
        </authorList>
    </citation>
    <scope>NUCLEOTIDE SEQUENCE</scope>
    <source>
        <strain evidence="3">IM 151</strain>
    </source>
</reference>
<reference evidence="3" key="2">
    <citation type="journal article" date="2020" name="Microorganisms">
        <title>Osmotic Adaptation and Compatible Solute Biosynthesis of Phototrophic Bacteria as Revealed from Genome Analyses.</title>
        <authorList>
            <person name="Imhoff J.F."/>
            <person name="Rahn T."/>
            <person name="Kunzel S."/>
            <person name="Keller A."/>
            <person name="Neulinger S.C."/>
        </authorList>
    </citation>
    <scope>NUCLEOTIDE SEQUENCE</scope>
    <source>
        <strain evidence="3">IM 151</strain>
    </source>
</reference>
<gene>
    <name evidence="3" type="ORF">CKO43_02615</name>
</gene>
<feature type="domain" description="Multi-ubiquitin" evidence="2">
    <location>
        <begin position="25"/>
        <end position="91"/>
    </location>
</feature>
<organism evidence="3 4">
    <name type="scientific">Rubrivivax gelatinosus</name>
    <name type="common">Rhodocyclus gelatinosus</name>
    <name type="synonym">Rhodopseudomonas gelatinosa</name>
    <dbReference type="NCBI Taxonomy" id="28068"/>
    <lineage>
        <taxon>Bacteria</taxon>
        <taxon>Pseudomonadati</taxon>
        <taxon>Pseudomonadota</taxon>
        <taxon>Betaproteobacteria</taxon>
        <taxon>Burkholderiales</taxon>
        <taxon>Sphaerotilaceae</taxon>
        <taxon>Rubrivivax</taxon>
    </lineage>
</organism>
<feature type="region of interest" description="Disordered" evidence="1">
    <location>
        <begin position="1"/>
        <end position="25"/>
    </location>
</feature>
<keyword evidence="4" id="KW-1185">Reference proteome</keyword>
<evidence type="ECO:0000313" key="3">
    <source>
        <dbReference type="EMBL" id="MBK1711672.1"/>
    </source>
</evidence>
<dbReference type="Pfam" id="PF14452">
    <property type="entry name" value="Multi_ubiq"/>
    <property type="match status" value="1"/>
</dbReference>
<evidence type="ECO:0000256" key="1">
    <source>
        <dbReference type="SAM" id="MobiDB-lite"/>
    </source>
</evidence>
<dbReference type="RefSeq" id="WP_200232482.1">
    <property type="nucleotide sequence ID" value="NZ_NRRT01000240.1"/>
</dbReference>
<dbReference type="InterPro" id="IPR027802">
    <property type="entry name" value="Multi-ubiquitin_dom"/>
</dbReference>